<evidence type="ECO:0000313" key="2">
    <source>
        <dbReference type="EMBL" id="CZF86934.1"/>
    </source>
</evidence>
<dbReference type="EMBL" id="FIZY01000096">
    <property type="protein sequence ID" value="CZF86934.1"/>
    <property type="molecule type" value="Genomic_DNA"/>
</dbReference>
<protein>
    <submittedName>
        <fullName evidence="2">CHRD domain protein</fullName>
    </submittedName>
</protein>
<dbReference type="SMART" id="SM00754">
    <property type="entry name" value="CHRD"/>
    <property type="match status" value="1"/>
</dbReference>
<dbReference type="AlphaFoldDB" id="A0A128FKY3"/>
<gene>
    <name evidence="2" type="ORF">GMA8713_04975</name>
</gene>
<organism evidence="2 3">
    <name type="scientific">Grimontia marina</name>
    <dbReference type="NCBI Taxonomy" id="646534"/>
    <lineage>
        <taxon>Bacteria</taxon>
        <taxon>Pseudomonadati</taxon>
        <taxon>Pseudomonadota</taxon>
        <taxon>Gammaproteobacteria</taxon>
        <taxon>Vibrionales</taxon>
        <taxon>Vibrionaceae</taxon>
        <taxon>Grimontia</taxon>
    </lineage>
</organism>
<dbReference type="OrthoDB" id="9783299at2"/>
<evidence type="ECO:0000259" key="1">
    <source>
        <dbReference type="PROSITE" id="PS50933"/>
    </source>
</evidence>
<proteinExistence type="predicted"/>
<keyword evidence="3" id="KW-1185">Reference proteome</keyword>
<sequence length="164" mass="17526">MWTAPEDTSLGLETFEDMLSGAFYTNFHTPKNPSGEIRGQIFSPDYSLYTFPLSGDQEVPPVTTEASGDGYALLNDVNGYVDLRVVTQGVEDAVAAHIHQGIEGTNGGVVVGLEQSVDDVNVWQTPEGTALTDEQKLAFQSGGHYVNVHTPAVGSGEIRGQVEP</sequence>
<dbReference type="Proteomes" id="UP000073601">
    <property type="component" value="Unassembled WGS sequence"/>
</dbReference>
<dbReference type="PROSITE" id="PS50933">
    <property type="entry name" value="CHRD"/>
    <property type="match status" value="1"/>
</dbReference>
<feature type="domain" description="CHRD" evidence="1">
    <location>
        <begin position="1"/>
        <end position="46"/>
    </location>
</feature>
<dbReference type="InterPro" id="IPR010895">
    <property type="entry name" value="CHRD"/>
</dbReference>
<reference evidence="3" key="1">
    <citation type="submission" date="2016-02" db="EMBL/GenBank/DDBJ databases">
        <authorList>
            <person name="Rodrigo-Torres Lidia"/>
            <person name="Arahal R.David."/>
        </authorList>
    </citation>
    <scope>NUCLEOTIDE SEQUENCE [LARGE SCALE GENOMIC DNA]</scope>
    <source>
        <strain evidence="3">CECT 8713</strain>
    </source>
</reference>
<name>A0A128FKY3_9GAMM</name>
<dbReference type="Pfam" id="PF07452">
    <property type="entry name" value="CHRD"/>
    <property type="match status" value="2"/>
</dbReference>
<accession>A0A128FKY3</accession>
<evidence type="ECO:0000313" key="3">
    <source>
        <dbReference type="Proteomes" id="UP000073601"/>
    </source>
</evidence>